<evidence type="ECO:0000256" key="7">
    <source>
        <dbReference type="SAM" id="Phobius"/>
    </source>
</evidence>
<dbReference type="InterPro" id="IPR002524">
    <property type="entry name" value="Cation_efflux"/>
</dbReference>
<reference evidence="10" key="1">
    <citation type="submission" date="2016-10" db="EMBL/GenBank/DDBJ databases">
        <authorList>
            <person name="Varghese N."/>
            <person name="Submissions S."/>
        </authorList>
    </citation>
    <scope>NUCLEOTIDE SEQUENCE [LARGE SCALE GENOMIC DNA]</scope>
    <source>
        <strain evidence="10">DSM 22965</strain>
    </source>
</reference>
<keyword evidence="10" id="KW-1185">Reference proteome</keyword>
<comment type="subcellular location">
    <subcellularLocation>
        <location evidence="1">Membrane</location>
        <topology evidence="1">Multi-pass membrane protein</topology>
    </subcellularLocation>
</comment>
<gene>
    <name evidence="9" type="ORF">SAMN04489719_1972</name>
</gene>
<feature type="domain" description="Cation efflux protein transmembrane" evidence="8">
    <location>
        <begin position="33"/>
        <end position="227"/>
    </location>
</feature>
<evidence type="ECO:0000313" key="9">
    <source>
        <dbReference type="EMBL" id="SDS28776.1"/>
    </source>
</evidence>
<dbReference type="Pfam" id="PF01545">
    <property type="entry name" value="Cation_efflux"/>
    <property type="match status" value="1"/>
</dbReference>
<comment type="similarity">
    <text evidence="2">Belongs to the cation diffusion facilitator (CDF) transporter (TC 2.A.4) family.</text>
</comment>
<dbReference type="GO" id="GO:0016020">
    <property type="term" value="C:membrane"/>
    <property type="evidence" value="ECO:0007669"/>
    <property type="project" value="UniProtKB-SubCell"/>
</dbReference>
<evidence type="ECO:0000256" key="4">
    <source>
        <dbReference type="ARBA" id="ARBA00022692"/>
    </source>
</evidence>
<proteinExistence type="inferred from homology"/>
<dbReference type="PANTHER" id="PTHR43840:SF15">
    <property type="entry name" value="MITOCHONDRIAL METAL TRANSPORTER 1-RELATED"/>
    <property type="match status" value="1"/>
</dbReference>
<keyword evidence="5 7" id="KW-1133">Transmembrane helix</keyword>
<evidence type="ECO:0000256" key="2">
    <source>
        <dbReference type="ARBA" id="ARBA00008114"/>
    </source>
</evidence>
<keyword evidence="3" id="KW-0813">Transport</keyword>
<feature type="transmembrane region" description="Helical" evidence="7">
    <location>
        <begin position="21"/>
        <end position="44"/>
    </location>
</feature>
<dbReference type="OrthoDB" id="9806522at2"/>
<dbReference type="InterPro" id="IPR058533">
    <property type="entry name" value="Cation_efflux_TM"/>
</dbReference>
<evidence type="ECO:0000256" key="6">
    <source>
        <dbReference type="ARBA" id="ARBA00023136"/>
    </source>
</evidence>
<sequence length="333" mass="36878">MNRIGGRPLPREQAEALRKARILEWAVLGYTAVTITLIAIVMGSSQAMRTAWVEDILSTIPQIAFLVALPIVRRAATAKHPYGYHRAMGVGHLVAGVALLAVGGNLCVEAITGLVRQEHPPIGTIQIFGVTIWQGWAMIAVMAVILVPPLIYGRMKMRLAKQLHNKLLYADADMAQADWTTTVGSIVGVLGIGLGLWWLDGAAALFISAGILWDGLKNTRASVLDLMDMRATTYDQSEPDPIHDQVDRMLRRRPWVRDAASRIRDEGQVLHVEAFVVPRRRKVKVDDVDRAVADIVALDWRVQDASVSVVNELDLPEEEEVEREEGGRRRPRS</sequence>
<organism evidence="9 10">
    <name type="scientific">Agrococcus carbonis</name>
    <dbReference type="NCBI Taxonomy" id="684552"/>
    <lineage>
        <taxon>Bacteria</taxon>
        <taxon>Bacillati</taxon>
        <taxon>Actinomycetota</taxon>
        <taxon>Actinomycetes</taxon>
        <taxon>Micrococcales</taxon>
        <taxon>Microbacteriaceae</taxon>
        <taxon>Agrococcus</taxon>
    </lineage>
</organism>
<evidence type="ECO:0000256" key="5">
    <source>
        <dbReference type="ARBA" id="ARBA00022989"/>
    </source>
</evidence>
<dbReference type="Proteomes" id="UP000199649">
    <property type="component" value="Chromosome I"/>
</dbReference>
<protein>
    <submittedName>
        <fullName evidence="9">Cation diffusion facilitator family transporter</fullName>
    </submittedName>
</protein>
<name>A0A1H1QZI9_9MICO</name>
<dbReference type="SUPFAM" id="SSF161111">
    <property type="entry name" value="Cation efflux protein transmembrane domain-like"/>
    <property type="match status" value="1"/>
</dbReference>
<keyword evidence="4 7" id="KW-0812">Transmembrane</keyword>
<dbReference type="PANTHER" id="PTHR43840">
    <property type="entry name" value="MITOCHONDRIAL METAL TRANSPORTER 1-RELATED"/>
    <property type="match status" value="1"/>
</dbReference>
<dbReference type="STRING" id="684552.SAMN04489719_1972"/>
<dbReference type="InterPro" id="IPR050291">
    <property type="entry name" value="CDF_Transporter"/>
</dbReference>
<evidence type="ECO:0000313" key="10">
    <source>
        <dbReference type="Proteomes" id="UP000199649"/>
    </source>
</evidence>
<dbReference type="GO" id="GO:0008324">
    <property type="term" value="F:monoatomic cation transmembrane transporter activity"/>
    <property type="evidence" value="ECO:0007669"/>
    <property type="project" value="InterPro"/>
</dbReference>
<feature type="transmembrane region" description="Helical" evidence="7">
    <location>
        <begin position="127"/>
        <end position="152"/>
    </location>
</feature>
<feature type="transmembrane region" description="Helical" evidence="7">
    <location>
        <begin position="56"/>
        <end position="72"/>
    </location>
</feature>
<dbReference type="Gene3D" id="1.20.1510.10">
    <property type="entry name" value="Cation efflux protein transmembrane domain"/>
    <property type="match status" value="1"/>
</dbReference>
<evidence type="ECO:0000256" key="3">
    <source>
        <dbReference type="ARBA" id="ARBA00022448"/>
    </source>
</evidence>
<evidence type="ECO:0000259" key="8">
    <source>
        <dbReference type="Pfam" id="PF01545"/>
    </source>
</evidence>
<dbReference type="AlphaFoldDB" id="A0A1H1QZI9"/>
<accession>A0A1H1QZI9</accession>
<dbReference type="InterPro" id="IPR027469">
    <property type="entry name" value="Cation_efflux_TMD_sf"/>
</dbReference>
<evidence type="ECO:0000256" key="1">
    <source>
        <dbReference type="ARBA" id="ARBA00004141"/>
    </source>
</evidence>
<keyword evidence="6 7" id="KW-0472">Membrane</keyword>
<dbReference type="RefSeq" id="WP_092666846.1">
    <property type="nucleotide sequence ID" value="NZ_LT629734.1"/>
</dbReference>
<feature type="transmembrane region" description="Helical" evidence="7">
    <location>
        <begin position="93"/>
        <end position="115"/>
    </location>
</feature>
<dbReference type="NCBIfam" id="TIGR01297">
    <property type="entry name" value="CDF"/>
    <property type="match status" value="1"/>
</dbReference>
<dbReference type="EMBL" id="LT629734">
    <property type="protein sequence ID" value="SDS28776.1"/>
    <property type="molecule type" value="Genomic_DNA"/>
</dbReference>